<keyword evidence="2" id="KW-1185">Reference proteome</keyword>
<accession>A0ACB9KD32</accession>
<name>A0ACB9KD32_9ASTR</name>
<reference evidence="2" key="1">
    <citation type="journal article" date="2022" name="Mol. Ecol. Resour.">
        <title>The genomes of chicory, endive, great burdock and yacon provide insights into Asteraceae palaeo-polyploidization history and plant inulin production.</title>
        <authorList>
            <person name="Fan W."/>
            <person name="Wang S."/>
            <person name="Wang H."/>
            <person name="Wang A."/>
            <person name="Jiang F."/>
            <person name="Liu H."/>
            <person name="Zhao H."/>
            <person name="Xu D."/>
            <person name="Zhang Y."/>
        </authorList>
    </citation>
    <scope>NUCLEOTIDE SEQUENCE [LARGE SCALE GENOMIC DNA]</scope>
    <source>
        <strain evidence="2">cv. Yunnan</strain>
    </source>
</reference>
<organism evidence="1 2">
    <name type="scientific">Smallanthus sonchifolius</name>
    <dbReference type="NCBI Taxonomy" id="185202"/>
    <lineage>
        <taxon>Eukaryota</taxon>
        <taxon>Viridiplantae</taxon>
        <taxon>Streptophyta</taxon>
        <taxon>Embryophyta</taxon>
        <taxon>Tracheophyta</taxon>
        <taxon>Spermatophyta</taxon>
        <taxon>Magnoliopsida</taxon>
        <taxon>eudicotyledons</taxon>
        <taxon>Gunneridae</taxon>
        <taxon>Pentapetalae</taxon>
        <taxon>asterids</taxon>
        <taxon>campanulids</taxon>
        <taxon>Asterales</taxon>
        <taxon>Asteraceae</taxon>
        <taxon>Asteroideae</taxon>
        <taxon>Heliantheae alliance</taxon>
        <taxon>Millerieae</taxon>
        <taxon>Smallanthus</taxon>
    </lineage>
</organism>
<evidence type="ECO:0000313" key="1">
    <source>
        <dbReference type="EMBL" id="KAI3830196.1"/>
    </source>
</evidence>
<reference evidence="1 2" key="2">
    <citation type="journal article" date="2022" name="Mol. Ecol. Resour.">
        <title>The genomes of chicory, endive, great burdock and yacon provide insights into Asteraceae paleo-polyploidization history and plant inulin production.</title>
        <authorList>
            <person name="Fan W."/>
            <person name="Wang S."/>
            <person name="Wang H."/>
            <person name="Wang A."/>
            <person name="Jiang F."/>
            <person name="Liu H."/>
            <person name="Zhao H."/>
            <person name="Xu D."/>
            <person name="Zhang Y."/>
        </authorList>
    </citation>
    <scope>NUCLEOTIDE SEQUENCE [LARGE SCALE GENOMIC DNA]</scope>
    <source>
        <strain evidence="2">cv. Yunnan</strain>
        <tissue evidence="1">Leaves</tissue>
    </source>
</reference>
<comment type="caution">
    <text evidence="1">The sequence shown here is derived from an EMBL/GenBank/DDBJ whole genome shotgun (WGS) entry which is preliminary data.</text>
</comment>
<sequence length="140" mass="15490">MPTSIPWEVLDLIATILDPKTLATASSVSKTCHPTTFGNTSPPLTSHPHPPDPFHHRPILPLPPPLQPRLHIHQTPSTTAVKTSNPPPKPPLHHNPHHLKFASGHRNKTRDRAFARPDRVVSVRYRCSGSRKVVKIRGVG</sequence>
<dbReference type="Proteomes" id="UP001056120">
    <property type="component" value="Linkage Group LG01"/>
</dbReference>
<evidence type="ECO:0000313" key="2">
    <source>
        <dbReference type="Proteomes" id="UP001056120"/>
    </source>
</evidence>
<gene>
    <name evidence="1" type="ORF">L1987_04330</name>
</gene>
<dbReference type="EMBL" id="CM042018">
    <property type="protein sequence ID" value="KAI3830196.1"/>
    <property type="molecule type" value="Genomic_DNA"/>
</dbReference>
<proteinExistence type="predicted"/>
<protein>
    <submittedName>
        <fullName evidence="1">Uncharacterized protein</fullName>
    </submittedName>
</protein>